<sequence>MWQQKTLALAPRRRGFHLITDDILAALPELARVKTGLLHVFIQHTSASLTLNENADPTVRGDMERHINVLAPERAPYYQHDYEGDDDMPAHIKASLLGASVSIPVAGGRLLLGTWQGIWLGEHRDQGGSRRLVLTLQGE</sequence>
<comment type="caution">
    <text evidence="2">The sequence shown here is derived from an EMBL/GenBank/DDBJ whole genome shotgun (WGS) entry which is preliminary data.</text>
</comment>
<dbReference type="Proteomes" id="UP000268033">
    <property type="component" value="Unassembled WGS sequence"/>
</dbReference>
<reference evidence="2 3" key="1">
    <citation type="submission" date="2018-11" db="EMBL/GenBank/DDBJ databases">
        <title>Genomic Encyclopedia of Type Strains, Phase IV (KMG-IV): sequencing the most valuable type-strain genomes for metagenomic binning, comparative biology and taxonomic classification.</title>
        <authorList>
            <person name="Goeker M."/>
        </authorList>
    </citation>
    <scope>NUCLEOTIDE SEQUENCE [LARGE SCALE GENOMIC DNA]</scope>
    <source>
        <strain evidence="2 3">DSM 21945</strain>
    </source>
</reference>
<evidence type="ECO:0000313" key="2">
    <source>
        <dbReference type="EMBL" id="ROQ30587.1"/>
    </source>
</evidence>
<dbReference type="Gene3D" id="2.60.120.460">
    <property type="entry name" value="YjbQ-like"/>
    <property type="match status" value="1"/>
</dbReference>
<keyword evidence="3" id="KW-1185">Reference proteome</keyword>
<dbReference type="PANTHER" id="PTHR30615">
    <property type="entry name" value="UNCHARACTERIZED PROTEIN YJBQ-RELATED"/>
    <property type="match status" value="1"/>
</dbReference>
<dbReference type="PROSITE" id="PS01314">
    <property type="entry name" value="UPF0047"/>
    <property type="match status" value="1"/>
</dbReference>
<dbReference type="NCBIfam" id="TIGR00149">
    <property type="entry name" value="TIGR00149_YjbQ"/>
    <property type="match status" value="1"/>
</dbReference>
<name>A0A3N1PUZ9_9GAMM</name>
<dbReference type="STRING" id="584787.GCA_001247655_01866"/>
<organism evidence="2 3">
    <name type="scientific">Gallaecimonas pentaromativorans</name>
    <dbReference type="NCBI Taxonomy" id="584787"/>
    <lineage>
        <taxon>Bacteria</taxon>
        <taxon>Pseudomonadati</taxon>
        <taxon>Pseudomonadota</taxon>
        <taxon>Gammaproteobacteria</taxon>
        <taxon>Enterobacterales</taxon>
        <taxon>Gallaecimonadaceae</taxon>
        <taxon>Gallaecimonas</taxon>
    </lineage>
</organism>
<dbReference type="PIRSF" id="PIRSF004681">
    <property type="entry name" value="UCP004681"/>
    <property type="match status" value="1"/>
</dbReference>
<evidence type="ECO:0000313" key="3">
    <source>
        <dbReference type="Proteomes" id="UP000268033"/>
    </source>
</evidence>
<protein>
    <submittedName>
        <fullName evidence="2">Secondary thiamine-phosphate synthase enzyme</fullName>
    </submittedName>
</protein>
<dbReference type="SUPFAM" id="SSF111038">
    <property type="entry name" value="YjbQ-like"/>
    <property type="match status" value="1"/>
</dbReference>
<dbReference type="EMBL" id="RJUL01000001">
    <property type="protein sequence ID" value="ROQ30587.1"/>
    <property type="molecule type" value="Genomic_DNA"/>
</dbReference>
<dbReference type="InterPro" id="IPR035917">
    <property type="entry name" value="YjbQ-like_sf"/>
</dbReference>
<comment type="similarity">
    <text evidence="1">Belongs to the UPF0047 family.</text>
</comment>
<dbReference type="AlphaFoldDB" id="A0A3N1PUZ9"/>
<accession>A0A3N1PUZ9</accession>
<proteinExistence type="inferred from homology"/>
<dbReference type="InterPro" id="IPR001602">
    <property type="entry name" value="UPF0047_YjbQ-like"/>
</dbReference>
<evidence type="ECO:0000256" key="1">
    <source>
        <dbReference type="ARBA" id="ARBA00005534"/>
    </source>
</evidence>
<dbReference type="PANTHER" id="PTHR30615:SF8">
    <property type="entry name" value="UPF0047 PROTEIN C4A8.02C"/>
    <property type="match status" value="1"/>
</dbReference>
<dbReference type="RefSeq" id="WP_123420413.1">
    <property type="nucleotide sequence ID" value="NZ_RJUL01000001.1"/>
</dbReference>
<dbReference type="Pfam" id="PF01894">
    <property type="entry name" value="YjbQ"/>
    <property type="match status" value="1"/>
</dbReference>
<gene>
    <name evidence="2" type="ORF">EDC28_101273</name>
</gene>